<dbReference type="Pfam" id="PF04083">
    <property type="entry name" value="Abhydro_lipase"/>
    <property type="match status" value="1"/>
</dbReference>
<dbReference type="AlphaFoldDB" id="A0A915DQI0"/>
<reference evidence="4" key="1">
    <citation type="submission" date="2022-11" db="UniProtKB">
        <authorList>
            <consortium name="WormBaseParasite"/>
        </authorList>
    </citation>
    <scope>IDENTIFICATION</scope>
</reference>
<keyword evidence="1" id="KW-0732">Signal</keyword>
<keyword evidence="3" id="KW-1185">Reference proteome</keyword>
<feature type="domain" description="Partial AB-hydrolase lipase" evidence="2">
    <location>
        <begin position="38"/>
        <end position="112"/>
    </location>
</feature>
<proteinExistence type="predicted"/>
<evidence type="ECO:0000313" key="3">
    <source>
        <dbReference type="Proteomes" id="UP000887574"/>
    </source>
</evidence>
<feature type="signal peptide" evidence="1">
    <location>
        <begin position="1"/>
        <end position="21"/>
    </location>
</feature>
<dbReference type="SUPFAM" id="SSF53474">
    <property type="entry name" value="alpha/beta-Hydrolases"/>
    <property type="match status" value="1"/>
</dbReference>
<protein>
    <submittedName>
        <fullName evidence="4">Partial AB-hydrolase lipase domain-containing protein</fullName>
    </submittedName>
</protein>
<dbReference type="InterPro" id="IPR006693">
    <property type="entry name" value="AB_hydrolase_lipase"/>
</dbReference>
<feature type="chain" id="PRO_5036834437" evidence="1">
    <location>
        <begin position="22"/>
        <end position="274"/>
    </location>
</feature>
<dbReference type="InterPro" id="IPR029058">
    <property type="entry name" value="AB_hydrolase_fold"/>
</dbReference>
<sequence length="274" mass="31420">MRCPAQIFSSSIALLVYFVLSFPECSSCNRLPEQDMSTSEIIEYYGYPAEIHEVTTPDGYILQMHRIPFGIKENRTLNSSFSFDSRYQSKQRPVFFLQHGLLATSADWVLNLPSQSLGFLLADAGFDVWMGNFTWDEMAEYDLPAMVSTALEITKQKSLYYIGHSQGTEIMFARLASDPKFSKKINKFFALAPVSTIGHIRGLLSWIGKYLGNYIWLVKKLFGTRDFLPQTWLSRMFADIVCGEKWIDPLCDNVLFQIGGPRSRSSIRLVYWYI</sequence>
<dbReference type="GO" id="GO:0006629">
    <property type="term" value="P:lipid metabolic process"/>
    <property type="evidence" value="ECO:0007669"/>
    <property type="project" value="InterPro"/>
</dbReference>
<accession>A0A915DQI0</accession>
<organism evidence="3 4">
    <name type="scientific">Ditylenchus dipsaci</name>
    <dbReference type="NCBI Taxonomy" id="166011"/>
    <lineage>
        <taxon>Eukaryota</taxon>
        <taxon>Metazoa</taxon>
        <taxon>Ecdysozoa</taxon>
        <taxon>Nematoda</taxon>
        <taxon>Chromadorea</taxon>
        <taxon>Rhabditida</taxon>
        <taxon>Tylenchina</taxon>
        <taxon>Tylenchomorpha</taxon>
        <taxon>Sphaerularioidea</taxon>
        <taxon>Anguinidae</taxon>
        <taxon>Anguininae</taxon>
        <taxon>Ditylenchus</taxon>
    </lineage>
</organism>
<evidence type="ECO:0000259" key="2">
    <source>
        <dbReference type="Pfam" id="PF04083"/>
    </source>
</evidence>
<dbReference type="WBParaSite" id="jg2185">
    <property type="protein sequence ID" value="jg2185"/>
    <property type="gene ID" value="jg2185"/>
</dbReference>
<dbReference type="Proteomes" id="UP000887574">
    <property type="component" value="Unplaced"/>
</dbReference>
<dbReference type="PANTHER" id="PTHR11005">
    <property type="entry name" value="LYSOSOMAL ACID LIPASE-RELATED"/>
    <property type="match status" value="1"/>
</dbReference>
<evidence type="ECO:0000313" key="4">
    <source>
        <dbReference type="WBParaSite" id="jg2185"/>
    </source>
</evidence>
<dbReference type="Gene3D" id="3.40.50.1820">
    <property type="entry name" value="alpha/beta hydrolase"/>
    <property type="match status" value="1"/>
</dbReference>
<name>A0A915DQI0_9BILA</name>
<evidence type="ECO:0000256" key="1">
    <source>
        <dbReference type="SAM" id="SignalP"/>
    </source>
</evidence>